<dbReference type="Proteomes" id="UP000192582">
    <property type="component" value="Unassembled WGS sequence"/>
</dbReference>
<dbReference type="Pfam" id="PF13672">
    <property type="entry name" value="PP2C_2"/>
    <property type="match status" value="1"/>
</dbReference>
<proteinExistence type="predicted"/>
<dbReference type="STRING" id="695939.SAMN00790413_04538"/>
<evidence type="ECO:0000259" key="1">
    <source>
        <dbReference type="Pfam" id="PF13672"/>
    </source>
</evidence>
<evidence type="ECO:0000313" key="2">
    <source>
        <dbReference type="EMBL" id="SMB81315.1"/>
    </source>
</evidence>
<reference evidence="2 3" key="1">
    <citation type="submission" date="2017-04" db="EMBL/GenBank/DDBJ databases">
        <authorList>
            <person name="Afonso C.L."/>
            <person name="Miller P.J."/>
            <person name="Scott M.A."/>
            <person name="Spackman E."/>
            <person name="Goraichik I."/>
            <person name="Dimitrov K.M."/>
            <person name="Suarez D.L."/>
            <person name="Swayne D.E."/>
        </authorList>
    </citation>
    <scope>NUCLEOTIDE SEQUENCE [LARGE SCALE GENOMIC DNA]</scope>
    <source>
        <strain evidence="2 3">KR-140</strain>
    </source>
</reference>
<dbReference type="InterPro" id="IPR001932">
    <property type="entry name" value="PPM-type_phosphatase-like_dom"/>
</dbReference>
<dbReference type="InterPro" id="IPR036457">
    <property type="entry name" value="PPM-type-like_dom_sf"/>
</dbReference>
<gene>
    <name evidence="2" type="ORF">SAMN00790413_04538</name>
</gene>
<feature type="domain" description="PPM-type phosphatase" evidence="1">
    <location>
        <begin position="24"/>
        <end position="227"/>
    </location>
</feature>
<dbReference type="EMBL" id="FWWU01000005">
    <property type="protein sequence ID" value="SMB81315.1"/>
    <property type="molecule type" value="Genomic_DNA"/>
</dbReference>
<dbReference type="Gene3D" id="3.60.40.10">
    <property type="entry name" value="PPM-type phosphatase domain"/>
    <property type="match status" value="1"/>
</dbReference>
<accession>A0A1W1UJL3</accession>
<keyword evidence="3" id="KW-1185">Reference proteome</keyword>
<dbReference type="AlphaFoldDB" id="A0A1W1UJL3"/>
<dbReference type="SUPFAM" id="SSF81606">
    <property type="entry name" value="PP2C-like"/>
    <property type="match status" value="1"/>
</dbReference>
<evidence type="ECO:0000313" key="3">
    <source>
        <dbReference type="Proteomes" id="UP000192582"/>
    </source>
</evidence>
<name>A0A1W1UJL3_9DEIO</name>
<sequence>MDPTFEQASSGSTPDWLLAGASVRGTSHIASGTPCQDAHTIRACQTSGEEGVLIAVVSDGAGSARHAEYGSRAACDFISTRVEHLLCSSGLSLEDLNPDSLISEARAHLEALADAMECEPRDLACTLLCAVVFPQAALFFQVGDGALIYGDEDLDVAAWPSGGEYANQTDFVYAARPEQVHTRRISGTVRKLAMVSDGLQMVCLRLQEQRVHPAFFARFFQALEASSDRELFEGALARTLNNERINASTDDDKTLVLALRA</sequence>
<organism evidence="2 3">
    <name type="scientific">Deinococcus hopiensis KR-140</name>
    <dbReference type="NCBI Taxonomy" id="695939"/>
    <lineage>
        <taxon>Bacteria</taxon>
        <taxon>Thermotogati</taxon>
        <taxon>Deinococcota</taxon>
        <taxon>Deinococci</taxon>
        <taxon>Deinococcales</taxon>
        <taxon>Deinococcaceae</taxon>
        <taxon>Deinococcus</taxon>
    </lineage>
</organism>
<protein>
    <submittedName>
        <fullName evidence="2">Protein phosphatase 2C</fullName>
    </submittedName>
</protein>